<evidence type="ECO:0000313" key="1">
    <source>
        <dbReference type="EMBL" id="ACC76117.1"/>
    </source>
</evidence>
<gene>
    <name evidence="1" type="ordered locus">Bphy_7116</name>
</gene>
<geneLocation type="plasmid" evidence="1 2">
    <name>pBPHY01</name>
</geneLocation>
<dbReference type="KEGG" id="bph:Bphy_7116"/>
<dbReference type="RefSeq" id="WP_012406273.1">
    <property type="nucleotide sequence ID" value="NC_010625.1"/>
</dbReference>
<dbReference type="InterPro" id="IPR036390">
    <property type="entry name" value="WH_DNA-bd_sf"/>
</dbReference>
<name>B2JU64_PARP8</name>
<keyword evidence="2" id="KW-1185">Reference proteome</keyword>
<evidence type="ECO:0000313" key="2">
    <source>
        <dbReference type="Proteomes" id="UP000001192"/>
    </source>
</evidence>
<dbReference type="HOGENOM" id="CLU_2631385_0_0_4"/>
<proteinExistence type="predicted"/>
<accession>B2JU64</accession>
<dbReference type="EMBL" id="CP001045">
    <property type="protein sequence ID" value="ACC76117.1"/>
    <property type="molecule type" value="Genomic_DNA"/>
</dbReference>
<dbReference type="SUPFAM" id="SSF46785">
    <property type="entry name" value="Winged helix' DNA-binding domain"/>
    <property type="match status" value="1"/>
</dbReference>
<dbReference type="AlphaFoldDB" id="B2JU64"/>
<protein>
    <submittedName>
        <fullName evidence="1">Uncharacterized protein</fullName>
    </submittedName>
</protein>
<organism evidence="1 2">
    <name type="scientific">Paraburkholderia phymatum (strain DSM 17167 / CIP 108236 / LMG 21445 / STM815)</name>
    <name type="common">Burkholderia phymatum</name>
    <dbReference type="NCBI Taxonomy" id="391038"/>
    <lineage>
        <taxon>Bacteria</taxon>
        <taxon>Pseudomonadati</taxon>
        <taxon>Pseudomonadota</taxon>
        <taxon>Betaproteobacteria</taxon>
        <taxon>Burkholderiales</taxon>
        <taxon>Burkholderiaceae</taxon>
        <taxon>Paraburkholderia</taxon>
    </lineage>
</organism>
<keyword evidence="1" id="KW-0614">Plasmid</keyword>
<sequence length="77" mass="8825">MKKREMYGKPNNLTWDNVLAVLREDEMQGYTNGELAELLGADYQRVSSLTRVMYESGALSRVHSGRMTGTTYYFLPL</sequence>
<dbReference type="Proteomes" id="UP000001192">
    <property type="component" value="Plasmid pBPHY01"/>
</dbReference>
<reference evidence="2" key="1">
    <citation type="journal article" date="2014" name="Stand. Genomic Sci.">
        <title>Complete genome sequence of Burkholderia phymatum STM815(T), a broad host range and efficient nitrogen-fixing symbiont of Mimosa species.</title>
        <authorList>
            <person name="Moulin L."/>
            <person name="Klonowska A."/>
            <person name="Caroline B."/>
            <person name="Booth K."/>
            <person name="Vriezen J.A."/>
            <person name="Melkonian R."/>
            <person name="James E.K."/>
            <person name="Young J.P."/>
            <person name="Bena G."/>
            <person name="Hauser L."/>
            <person name="Land M."/>
            <person name="Kyrpides N."/>
            <person name="Bruce D."/>
            <person name="Chain P."/>
            <person name="Copeland A."/>
            <person name="Pitluck S."/>
            <person name="Woyke T."/>
            <person name="Lizotte-Waniewski M."/>
            <person name="Bristow J."/>
            <person name="Riley M."/>
        </authorList>
    </citation>
    <scope>NUCLEOTIDE SEQUENCE [LARGE SCALE GENOMIC DNA]</scope>
    <source>
        <strain evidence="2">DSM 17167 / CIP 108236 / LMG 21445 / STM815</strain>
        <plasmid evidence="2">Plasmid pBPHY01</plasmid>
    </source>
</reference>